<evidence type="ECO:0000313" key="4">
    <source>
        <dbReference type="Proteomes" id="UP000249066"/>
    </source>
</evidence>
<dbReference type="InterPro" id="IPR012373">
    <property type="entry name" value="Ferrdict_sens_TM"/>
</dbReference>
<dbReference type="InterPro" id="IPR032623">
    <property type="entry name" value="FecR_N"/>
</dbReference>
<reference evidence="3 4" key="1">
    <citation type="submission" date="2017-08" db="EMBL/GenBank/DDBJ databases">
        <title>Infants hospitalized years apart are colonized by the same room-sourced microbial strains.</title>
        <authorList>
            <person name="Brooks B."/>
            <person name="Olm M.R."/>
            <person name="Firek B.A."/>
            <person name="Baker R."/>
            <person name="Thomas B.C."/>
            <person name="Morowitz M.J."/>
            <person name="Banfield J.F."/>
        </authorList>
    </citation>
    <scope>NUCLEOTIDE SEQUENCE [LARGE SCALE GENOMIC DNA]</scope>
    <source>
        <strain evidence="3">S2_018_000_R2_101</strain>
    </source>
</reference>
<dbReference type="EMBL" id="QFNN01000125">
    <property type="protein sequence ID" value="PZO87569.1"/>
    <property type="molecule type" value="Genomic_DNA"/>
</dbReference>
<dbReference type="PANTHER" id="PTHR30273:SF2">
    <property type="entry name" value="PROTEIN FECR"/>
    <property type="match status" value="1"/>
</dbReference>
<feature type="transmembrane region" description="Helical" evidence="1">
    <location>
        <begin position="91"/>
        <end position="112"/>
    </location>
</feature>
<name>A0A2W5A530_9SPHN</name>
<feature type="domain" description="FecR N-terminal" evidence="2">
    <location>
        <begin position="18"/>
        <end position="59"/>
    </location>
</feature>
<organism evidence="3 4">
    <name type="scientific">Sphingomonas sanxanigenens</name>
    <dbReference type="NCBI Taxonomy" id="397260"/>
    <lineage>
        <taxon>Bacteria</taxon>
        <taxon>Pseudomonadati</taxon>
        <taxon>Pseudomonadota</taxon>
        <taxon>Alphaproteobacteria</taxon>
        <taxon>Sphingomonadales</taxon>
        <taxon>Sphingomonadaceae</taxon>
        <taxon>Sphingomonas</taxon>
    </lineage>
</organism>
<evidence type="ECO:0000313" key="3">
    <source>
        <dbReference type="EMBL" id="PZO87569.1"/>
    </source>
</evidence>
<sequence length="319" mass="35056">MAGLRDIYAVMRRPGIEREAAAWAARLRSDRCTSADRERFFAWRERSPVHMAIFAEAESAWDELPLIRTLNQPQLSAAMDSRAPLLSRRRLLAAMGGTAVLGGGAMLTWSAAAAKTYETKRGERRHVDVAQGLSLDLDVLTCVRVDSGARRVDVEQGRVRVMASGYDAAIHFSGGVIVARSAMFDLECRTGKLETLLLIKGDCSFKEDDGRGRHLVAPGLLAGDGTSFSRPDSTTMDRMTAWREGRAIFDNEPLANAVTLMNRYDEVQLDLRGTDLSSLQISGTFRLGDNRKFAEALEMLLPVTTRPKGARLLLISPSA</sequence>
<dbReference type="Gene3D" id="3.55.50.30">
    <property type="match status" value="1"/>
</dbReference>
<keyword evidence="1" id="KW-0812">Transmembrane</keyword>
<protein>
    <recommendedName>
        <fullName evidence="2">FecR N-terminal domain-containing protein</fullName>
    </recommendedName>
</protein>
<evidence type="ECO:0000259" key="2">
    <source>
        <dbReference type="Pfam" id="PF16220"/>
    </source>
</evidence>
<dbReference type="GO" id="GO:0016989">
    <property type="term" value="F:sigma factor antagonist activity"/>
    <property type="evidence" value="ECO:0007669"/>
    <property type="project" value="TreeGrafter"/>
</dbReference>
<gene>
    <name evidence="3" type="ORF">DI623_14485</name>
</gene>
<proteinExistence type="predicted"/>
<dbReference type="Pfam" id="PF16220">
    <property type="entry name" value="DUF4880"/>
    <property type="match status" value="1"/>
</dbReference>
<evidence type="ECO:0000256" key="1">
    <source>
        <dbReference type="SAM" id="Phobius"/>
    </source>
</evidence>
<accession>A0A2W5A530</accession>
<dbReference type="PANTHER" id="PTHR30273">
    <property type="entry name" value="PERIPLASMIC SIGNAL SENSOR AND SIGMA FACTOR ACTIVATOR FECR-RELATED"/>
    <property type="match status" value="1"/>
</dbReference>
<keyword evidence="1" id="KW-0472">Membrane</keyword>
<dbReference type="PIRSF" id="PIRSF018266">
    <property type="entry name" value="FecR"/>
    <property type="match status" value="1"/>
</dbReference>
<comment type="caution">
    <text evidence="3">The sequence shown here is derived from an EMBL/GenBank/DDBJ whole genome shotgun (WGS) entry which is preliminary data.</text>
</comment>
<dbReference type="Proteomes" id="UP000249066">
    <property type="component" value="Unassembled WGS sequence"/>
</dbReference>
<keyword evidence="1" id="KW-1133">Transmembrane helix</keyword>
<dbReference type="AlphaFoldDB" id="A0A2W5A530"/>